<dbReference type="OrthoDB" id="2585655at2759"/>
<reference evidence="8 9" key="1">
    <citation type="journal article" date="2020" name="ISME J.">
        <title>Uncovering the hidden diversity of litter-decomposition mechanisms in mushroom-forming fungi.</title>
        <authorList>
            <person name="Floudas D."/>
            <person name="Bentzer J."/>
            <person name="Ahren D."/>
            <person name="Johansson T."/>
            <person name="Persson P."/>
            <person name="Tunlid A."/>
        </authorList>
    </citation>
    <scope>NUCLEOTIDE SEQUENCE [LARGE SCALE GENOMIC DNA]</scope>
    <source>
        <strain evidence="8 9">CBS 101986</strain>
    </source>
</reference>
<keyword evidence="4 6" id="KW-0472">Membrane</keyword>
<feature type="transmembrane region" description="Helical" evidence="6">
    <location>
        <begin position="54"/>
        <end position="76"/>
    </location>
</feature>
<evidence type="ECO:0000256" key="2">
    <source>
        <dbReference type="ARBA" id="ARBA00022692"/>
    </source>
</evidence>
<feature type="transmembrane region" description="Helical" evidence="6">
    <location>
        <begin position="96"/>
        <end position="115"/>
    </location>
</feature>
<feature type="region of interest" description="Disordered" evidence="5">
    <location>
        <begin position="1"/>
        <end position="20"/>
    </location>
</feature>
<dbReference type="SUPFAM" id="SSF103473">
    <property type="entry name" value="MFS general substrate transporter"/>
    <property type="match status" value="1"/>
</dbReference>
<dbReference type="EMBL" id="JAACJJ010000028">
    <property type="protein sequence ID" value="KAF5321406.1"/>
    <property type="molecule type" value="Genomic_DNA"/>
</dbReference>
<dbReference type="GO" id="GO:0005886">
    <property type="term" value="C:plasma membrane"/>
    <property type="evidence" value="ECO:0007669"/>
    <property type="project" value="TreeGrafter"/>
</dbReference>
<feature type="transmembrane region" description="Helical" evidence="6">
    <location>
        <begin position="437"/>
        <end position="462"/>
    </location>
</feature>
<protein>
    <recommendedName>
        <fullName evidence="7">Major facilitator superfamily (MFS) profile domain-containing protein</fullName>
    </recommendedName>
</protein>
<evidence type="ECO:0000313" key="9">
    <source>
        <dbReference type="Proteomes" id="UP000567179"/>
    </source>
</evidence>
<dbReference type="Proteomes" id="UP000567179">
    <property type="component" value="Unassembled WGS sequence"/>
</dbReference>
<feature type="compositionally biased region" description="Basic and acidic residues" evidence="5">
    <location>
        <begin position="1"/>
        <end position="14"/>
    </location>
</feature>
<name>A0A8H5BEG8_9AGAR</name>
<feature type="transmembrane region" description="Helical" evidence="6">
    <location>
        <begin position="399"/>
        <end position="417"/>
    </location>
</feature>
<comment type="subcellular location">
    <subcellularLocation>
        <location evidence="1">Membrane</location>
        <topology evidence="1">Multi-pass membrane protein</topology>
    </subcellularLocation>
</comment>
<dbReference type="GO" id="GO:0022857">
    <property type="term" value="F:transmembrane transporter activity"/>
    <property type="evidence" value="ECO:0007669"/>
    <property type="project" value="InterPro"/>
</dbReference>
<feature type="transmembrane region" description="Helical" evidence="6">
    <location>
        <begin position="178"/>
        <end position="199"/>
    </location>
</feature>
<dbReference type="PROSITE" id="PS50850">
    <property type="entry name" value="MFS"/>
    <property type="match status" value="1"/>
</dbReference>
<evidence type="ECO:0000259" key="7">
    <source>
        <dbReference type="PROSITE" id="PS50850"/>
    </source>
</evidence>
<feature type="transmembrane region" description="Helical" evidence="6">
    <location>
        <begin position="205"/>
        <end position="228"/>
    </location>
</feature>
<dbReference type="Gene3D" id="1.20.1250.20">
    <property type="entry name" value="MFS general substrate transporter like domains"/>
    <property type="match status" value="1"/>
</dbReference>
<feature type="domain" description="Major facilitator superfamily (MFS) profile" evidence="7">
    <location>
        <begin position="54"/>
        <end position="539"/>
    </location>
</feature>
<evidence type="ECO:0000256" key="3">
    <source>
        <dbReference type="ARBA" id="ARBA00022989"/>
    </source>
</evidence>
<dbReference type="InterPro" id="IPR011701">
    <property type="entry name" value="MFS"/>
</dbReference>
<dbReference type="PANTHER" id="PTHR23502:SF34">
    <property type="entry name" value="PROTEIN HOL1"/>
    <property type="match status" value="1"/>
</dbReference>
<proteinExistence type="predicted"/>
<evidence type="ECO:0000256" key="6">
    <source>
        <dbReference type="SAM" id="Phobius"/>
    </source>
</evidence>
<keyword evidence="2 6" id="KW-0812">Transmembrane</keyword>
<evidence type="ECO:0000313" key="8">
    <source>
        <dbReference type="EMBL" id="KAF5321406.1"/>
    </source>
</evidence>
<sequence>MSSSKHFHEARDSQDVPARPTITRLDRTGLPLIPQPTDSLLDPLNYPNWVKCAILAQVSLLAFLATLNVAIINPAVVPLSEEFHIAPVTGTYQTTVAIGTSALGPLVFTPFANVYGRRPAYLFSVLIGFASAVGSATANSFGTLVVARAFNGFGPSAALGLGAGTVVDVFYGHQRGKAMGVFTLMLTNGAHLAPIVGGYVAKARGWRWCFWVGAILNGVMFIIACFFMPETLFDRPDSDTISDPNTLIREESLKDSDADSPVIVEGEIYRPPPLTMKIYLRRLWLWDLDRPSSRQLHANTFVVKPLSMLKYPSVAFPALYYAVTYGFASIEPALTLATLFTRIYHFDTVRNGLANGVSLLVGASLGELCSGPVTDAMMRRARQRALEKGDAAPAPEVRLHGIWTGAVTVPLGLLILTDSMHSYIPARYGLTIHFATTFVAPCIGMAVACFGIQIVTSVCYTYSCSDCHRSRSNDVSQCFNFFRQLFGLTLGFYSSDSNGLSLFLQGYEAKMKNVFTSLLVAAAVIMGASAAALDVAERDDVCITVCQTTKPTCPAGQQPGGQQGCWSCCEDIPLCAAVCLTVKPTCLPGWHPTGSAGCWGCCTSV</sequence>
<dbReference type="PANTHER" id="PTHR23502">
    <property type="entry name" value="MAJOR FACILITATOR SUPERFAMILY"/>
    <property type="match status" value="1"/>
</dbReference>
<comment type="caution">
    <text evidence="8">The sequence shown here is derived from an EMBL/GenBank/DDBJ whole genome shotgun (WGS) entry which is preliminary data.</text>
</comment>
<dbReference type="InterPro" id="IPR020846">
    <property type="entry name" value="MFS_dom"/>
</dbReference>
<evidence type="ECO:0000256" key="5">
    <source>
        <dbReference type="SAM" id="MobiDB-lite"/>
    </source>
</evidence>
<dbReference type="InterPro" id="IPR036259">
    <property type="entry name" value="MFS_trans_sf"/>
</dbReference>
<accession>A0A8H5BEG8</accession>
<gene>
    <name evidence="8" type="ORF">D9619_001599</name>
</gene>
<dbReference type="Pfam" id="PF07690">
    <property type="entry name" value="MFS_1"/>
    <property type="match status" value="1"/>
</dbReference>
<dbReference type="AlphaFoldDB" id="A0A8H5BEG8"/>
<evidence type="ECO:0000256" key="1">
    <source>
        <dbReference type="ARBA" id="ARBA00004141"/>
    </source>
</evidence>
<feature type="transmembrane region" description="Helical" evidence="6">
    <location>
        <begin position="122"/>
        <end position="147"/>
    </location>
</feature>
<evidence type="ECO:0000256" key="4">
    <source>
        <dbReference type="ARBA" id="ARBA00023136"/>
    </source>
</evidence>
<feature type="transmembrane region" description="Helical" evidence="6">
    <location>
        <begin position="318"/>
        <end position="344"/>
    </location>
</feature>
<keyword evidence="3 6" id="KW-1133">Transmembrane helix</keyword>
<organism evidence="8 9">
    <name type="scientific">Psilocybe cf. subviscida</name>
    <dbReference type="NCBI Taxonomy" id="2480587"/>
    <lineage>
        <taxon>Eukaryota</taxon>
        <taxon>Fungi</taxon>
        <taxon>Dikarya</taxon>
        <taxon>Basidiomycota</taxon>
        <taxon>Agaricomycotina</taxon>
        <taxon>Agaricomycetes</taxon>
        <taxon>Agaricomycetidae</taxon>
        <taxon>Agaricales</taxon>
        <taxon>Agaricineae</taxon>
        <taxon>Strophariaceae</taxon>
        <taxon>Psilocybe</taxon>
    </lineage>
</organism>
<feature type="transmembrane region" description="Helical" evidence="6">
    <location>
        <begin position="514"/>
        <end position="533"/>
    </location>
</feature>
<keyword evidence="9" id="KW-1185">Reference proteome</keyword>